<reference evidence="4" key="1">
    <citation type="journal article" date="2019" name="Int. J. Syst. Evol. Microbiol.">
        <title>The Global Catalogue of Microorganisms (GCM) 10K type strain sequencing project: providing services to taxonomists for standard genome sequencing and annotation.</title>
        <authorList>
            <consortium name="The Broad Institute Genomics Platform"/>
            <consortium name="The Broad Institute Genome Sequencing Center for Infectious Disease"/>
            <person name="Wu L."/>
            <person name="Ma J."/>
        </authorList>
    </citation>
    <scope>NUCLEOTIDE SEQUENCE [LARGE SCALE GENOMIC DNA]</scope>
    <source>
        <strain evidence="4">CGMCC 1.9106</strain>
    </source>
</reference>
<keyword evidence="4" id="KW-1185">Reference proteome</keyword>
<accession>A0ABW2H170</accession>
<dbReference type="Proteomes" id="UP001596392">
    <property type="component" value="Unassembled WGS sequence"/>
</dbReference>
<evidence type="ECO:0000256" key="1">
    <source>
        <dbReference type="SAM" id="MobiDB-lite"/>
    </source>
</evidence>
<name>A0ABW2H170_9ACTN</name>
<keyword evidence="2" id="KW-0472">Membrane</keyword>
<keyword evidence="2" id="KW-0812">Transmembrane</keyword>
<dbReference type="RefSeq" id="WP_376807707.1">
    <property type="nucleotide sequence ID" value="NZ_JBHTAC010000019.1"/>
</dbReference>
<sequence>MSDLFRAQLAELAAQATPVDLYPRVLATSRRRARRRVVASVATVLALAGGLLATVVVVGRSAAPPVTTPSTSPGPVTARPATPAPTVTSPGSGLAAPDVRNASFEVPAVALCPAGRRTFVDGREREGPYNFLTVAELSPPARADLDRVPGDELLVLVSCRIEGIFTRKQVLALTVADGSLRPLGLVLDAKAFDFFPWVDPGQVSVRADVVVVRIEGYGNDDGAERITPQERGYAYRDGAFVQVSGPTARPSPLPR</sequence>
<proteinExistence type="predicted"/>
<evidence type="ECO:0008006" key="5">
    <source>
        <dbReference type="Google" id="ProtNLM"/>
    </source>
</evidence>
<evidence type="ECO:0000313" key="3">
    <source>
        <dbReference type="EMBL" id="MFC7244702.1"/>
    </source>
</evidence>
<feature type="transmembrane region" description="Helical" evidence="2">
    <location>
        <begin position="37"/>
        <end position="59"/>
    </location>
</feature>
<organism evidence="3 4">
    <name type="scientific">Catellatospora aurea</name>
    <dbReference type="NCBI Taxonomy" id="1337874"/>
    <lineage>
        <taxon>Bacteria</taxon>
        <taxon>Bacillati</taxon>
        <taxon>Actinomycetota</taxon>
        <taxon>Actinomycetes</taxon>
        <taxon>Micromonosporales</taxon>
        <taxon>Micromonosporaceae</taxon>
        <taxon>Catellatospora</taxon>
    </lineage>
</organism>
<keyword evidence="2" id="KW-1133">Transmembrane helix</keyword>
<dbReference type="EMBL" id="JBHTAC010000019">
    <property type="protein sequence ID" value="MFC7244702.1"/>
    <property type="molecule type" value="Genomic_DNA"/>
</dbReference>
<comment type="caution">
    <text evidence="3">The sequence shown here is derived from an EMBL/GenBank/DDBJ whole genome shotgun (WGS) entry which is preliminary data.</text>
</comment>
<feature type="compositionally biased region" description="Low complexity" evidence="1">
    <location>
        <begin position="64"/>
        <end position="93"/>
    </location>
</feature>
<evidence type="ECO:0000256" key="2">
    <source>
        <dbReference type="SAM" id="Phobius"/>
    </source>
</evidence>
<gene>
    <name evidence="3" type="ORF">ACFQO7_19670</name>
</gene>
<feature type="region of interest" description="Disordered" evidence="1">
    <location>
        <begin position="64"/>
        <end position="94"/>
    </location>
</feature>
<evidence type="ECO:0000313" key="4">
    <source>
        <dbReference type="Proteomes" id="UP001596392"/>
    </source>
</evidence>
<protein>
    <recommendedName>
        <fullName evidence="5">Sortase family protein</fullName>
    </recommendedName>
</protein>